<dbReference type="EMBL" id="JHEG04000001">
    <property type="protein sequence ID" value="KAF3886781.1"/>
    <property type="molecule type" value="Genomic_DNA"/>
</dbReference>
<dbReference type="InterPro" id="IPR005303">
    <property type="entry name" value="MOCOS_middle"/>
</dbReference>
<dbReference type="PROSITE" id="PS51340">
    <property type="entry name" value="MOSC"/>
    <property type="match status" value="1"/>
</dbReference>
<dbReference type="GO" id="GO:0030170">
    <property type="term" value="F:pyridoxal phosphate binding"/>
    <property type="evidence" value="ECO:0007669"/>
    <property type="project" value="InterPro"/>
</dbReference>
<evidence type="ECO:0000313" key="2">
    <source>
        <dbReference type="EMBL" id="KAF3886781.1"/>
    </source>
</evidence>
<reference evidence="3" key="1">
    <citation type="journal article" date="2015" name="Genome Announc.">
        <title>Draft Genome Sequence of Tolypothrix boutellei Strain VB521301.</title>
        <authorList>
            <person name="Chandrababunaidu M.M."/>
            <person name="Singh D."/>
            <person name="Sen D."/>
            <person name="Bhan S."/>
            <person name="Das S."/>
            <person name="Gupta A."/>
            <person name="Adhikary S.P."/>
            <person name="Tripathy S."/>
        </authorList>
    </citation>
    <scope>NUCLEOTIDE SEQUENCE</scope>
    <source>
        <strain evidence="3">VB521301</strain>
    </source>
</reference>
<accession>A0A0C1NDC7</accession>
<dbReference type="InterPro" id="IPR011037">
    <property type="entry name" value="Pyrv_Knase-like_insert_dom_sf"/>
</dbReference>
<dbReference type="EMBL" id="JHEG02000048">
    <property type="protein sequence ID" value="KIE10766.1"/>
    <property type="molecule type" value="Genomic_DNA"/>
</dbReference>
<reference evidence="2" key="2">
    <citation type="submission" date="2019-11" db="EMBL/GenBank/DDBJ databases">
        <title>Improved Assembly of Tolypothrix boutellei genome.</title>
        <authorList>
            <person name="Sarangi A.N."/>
            <person name="Mukherjee M."/>
            <person name="Ghosh S."/>
            <person name="Singh D."/>
            <person name="Das A."/>
            <person name="Kant S."/>
            <person name="Prusty A."/>
            <person name="Tripathy S."/>
        </authorList>
    </citation>
    <scope>NUCLEOTIDE SEQUENCE</scope>
    <source>
        <strain evidence="2">VB521301</strain>
    </source>
</reference>
<dbReference type="Proteomes" id="UP000029738">
    <property type="component" value="Unassembled WGS sequence"/>
</dbReference>
<dbReference type="InterPro" id="IPR005302">
    <property type="entry name" value="MoCF_Sase_C"/>
</dbReference>
<dbReference type="STRING" id="1479485.DA73_0219970"/>
<dbReference type="AlphaFoldDB" id="A0A0C1NDC7"/>
<evidence type="ECO:0000313" key="3">
    <source>
        <dbReference type="EMBL" id="KIE10766.1"/>
    </source>
</evidence>
<evidence type="ECO:0000313" key="4">
    <source>
        <dbReference type="Proteomes" id="UP000029738"/>
    </source>
</evidence>
<proteinExistence type="predicted"/>
<evidence type="ECO:0000259" key="1">
    <source>
        <dbReference type="PROSITE" id="PS51340"/>
    </source>
</evidence>
<organism evidence="3">
    <name type="scientific">Tolypothrix bouteillei VB521301</name>
    <dbReference type="NCBI Taxonomy" id="1479485"/>
    <lineage>
        <taxon>Bacteria</taxon>
        <taxon>Bacillati</taxon>
        <taxon>Cyanobacteriota</taxon>
        <taxon>Cyanophyceae</taxon>
        <taxon>Nostocales</taxon>
        <taxon>Tolypothrichaceae</taxon>
        <taxon>Tolypothrix</taxon>
    </lineage>
</organism>
<keyword evidence="4" id="KW-1185">Reference proteome</keyword>
<sequence>MTDVIPYVSRLFIYPIKSLDKVGIENTTVLRSGALKRDREFAIFDRSGRFVNGKRNERIHAIRSEFDLETNTVSLRVQQTDRVNVFHVETEREALEYWLGEFFGFPVEVKQNPDAGFPDDTVSPGPTIISTATLEAIASWYPGLDVEEVRLRFRSNIEISGVPAFWEDRLFTEAEGTVHFQIGDVQFMGINPCQRCVVITRDSKTGVAYPNFQKTFVAQRRTTLPAWVERSRFNHFYRLAINTRLPITEEGKTICIGNELRIDSYSSPS</sequence>
<dbReference type="SUPFAM" id="SSF50800">
    <property type="entry name" value="PK beta-barrel domain-like"/>
    <property type="match status" value="1"/>
</dbReference>
<feature type="domain" description="MOSC" evidence="1">
    <location>
        <begin position="92"/>
        <end position="263"/>
    </location>
</feature>
<dbReference type="Pfam" id="PF03476">
    <property type="entry name" value="MOSC_N"/>
    <property type="match status" value="1"/>
</dbReference>
<dbReference type="RefSeq" id="WP_038081551.1">
    <property type="nucleotide sequence ID" value="NZ_JHEG04000001.1"/>
</dbReference>
<dbReference type="OrthoDB" id="581532at2"/>
<dbReference type="SUPFAM" id="SSF141673">
    <property type="entry name" value="MOSC N-terminal domain-like"/>
    <property type="match status" value="1"/>
</dbReference>
<dbReference type="GO" id="GO:0030151">
    <property type="term" value="F:molybdenum ion binding"/>
    <property type="evidence" value="ECO:0007669"/>
    <property type="project" value="InterPro"/>
</dbReference>
<dbReference type="GO" id="GO:0003824">
    <property type="term" value="F:catalytic activity"/>
    <property type="evidence" value="ECO:0007669"/>
    <property type="project" value="InterPro"/>
</dbReference>
<protein>
    <submittedName>
        <fullName evidence="2">MOSC domain-containing protein</fullName>
    </submittedName>
    <submittedName>
        <fullName evidence="3">Molybdenum cofactor biosysynthesis protein</fullName>
    </submittedName>
</protein>
<name>A0A0C1NDC7_9CYAN</name>
<comment type="caution">
    <text evidence="3">The sequence shown here is derived from an EMBL/GenBank/DDBJ whole genome shotgun (WGS) entry which is preliminary data.</text>
</comment>
<dbReference type="Pfam" id="PF03473">
    <property type="entry name" value="MOSC"/>
    <property type="match status" value="1"/>
</dbReference>
<gene>
    <name evidence="3" type="ORF">DA73_0219970</name>
    <name evidence="2" type="ORF">DA73_0400015795</name>
</gene>